<dbReference type="PANTHER" id="PTHR33568">
    <property type="entry name" value="DNA POLYMERASE"/>
    <property type="match status" value="1"/>
</dbReference>
<dbReference type="GO" id="GO:0003887">
    <property type="term" value="F:DNA-directed DNA polymerase activity"/>
    <property type="evidence" value="ECO:0007669"/>
    <property type="project" value="UniProtKB-KW"/>
</dbReference>
<dbReference type="InterPro" id="IPR043502">
    <property type="entry name" value="DNA/RNA_pol_sf"/>
</dbReference>
<dbReference type="InterPro" id="IPR036397">
    <property type="entry name" value="RNaseH_sf"/>
</dbReference>
<organism evidence="10 11">
    <name type="scientific">Ilex paraguariensis</name>
    <name type="common">yerba mate</name>
    <dbReference type="NCBI Taxonomy" id="185542"/>
    <lineage>
        <taxon>Eukaryota</taxon>
        <taxon>Viridiplantae</taxon>
        <taxon>Streptophyta</taxon>
        <taxon>Embryophyta</taxon>
        <taxon>Tracheophyta</taxon>
        <taxon>Spermatophyta</taxon>
        <taxon>Magnoliopsida</taxon>
        <taxon>eudicotyledons</taxon>
        <taxon>Gunneridae</taxon>
        <taxon>Pentapetalae</taxon>
        <taxon>asterids</taxon>
        <taxon>campanulids</taxon>
        <taxon>Aquifoliales</taxon>
        <taxon>Aquifoliaceae</taxon>
        <taxon>Ilex</taxon>
    </lineage>
</organism>
<dbReference type="EMBL" id="CAUOFW020009806">
    <property type="protein sequence ID" value="CAK9187075.1"/>
    <property type="molecule type" value="Genomic_DNA"/>
</dbReference>
<reference evidence="10 11" key="1">
    <citation type="submission" date="2024-02" db="EMBL/GenBank/DDBJ databases">
        <authorList>
            <person name="Vignale AGUSTIN F."/>
            <person name="Sosa J E."/>
            <person name="Modenutti C."/>
        </authorList>
    </citation>
    <scope>NUCLEOTIDE SEQUENCE [LARGE SCALE GENOMIC DNA]</scope>
</reference>
<comment type="catalytic activity">
    <reaction evidence="8">
        <text>DNA(n) + a 2'-deoxyribonucleoside 5'-triphosphate = DNA(n+1) + diphosphate</text>
        <dbReference type="Rhea" id="RHEA:22508"/>
        <dbReference type="Rhea" id="RHEA-COMP:17339"/>
        <dbReference type="Rhea" id="RHEA-COMP:17340"/>
        <dbReference type="ChEBI" id="CHEBI:33019"/>
        <dbReference type="ChEBI" id="CHEBI:61560"/>
        <dbReference type="ChEBI" id="CHEBI:173112"/>
        <dbReference type="EC" id="2.7.7.7"/>
    </reaction>
</comment>
<dbReference type="Pfam" id="PF03175">
    <property type="entry name" value="DNA_pol_B_2"/>
    <property type="match status" value="3"/>
</dbReference>
<dbReference type="InterPro" id="IPR023211">
    <property type="entry name" value="DNA_pol_palm_dom_sf"/>
</dbReference>
<dbReference type="Gene3D" id="3.90.1600.10">
    <property type="entry name" value="Palm domain of DNA polymerase"/>
    <property type="match status" value="1"/>
</dbReference>
<comment type="caution">
    <text evidence="10">The sequence shown here is derived from an EMBL/GenBank/DDBJ whole genome shotgun (WGS) entry which is preliminary data.</text>
</comment>
<dbReference type="GO" id="GO:0003677">
    <property type="term" value="F:DNA binding"/>
    <property type="evidence" value="ECO:0007669"/>
    <property type="project" value="UniProtKB-KW"/>
</dbReference>
<feature type="domain" description="DNA-directed DNA polymerase family B mitochondria/virus" evidence="9">
    <location>
        <begin position="16"/>
        <end position="102"/>
    </location>
</feature>
<evidence type="ECO:0000256" key="3">
    <source>
        <dbReference type="ARBA" id="ARBA00022679"/>
    </source>
</evidence>
<keyword evidence="4" id="KW-0548">Nucleotidyltransferase</keyword>
<evidence type="ECO:0000256" key="4">
    <source>
        <dbReference type="ARBA" id="ARBA00022695"/>
    </source>
</evidence>
<evidence type="ECO:0000256" key="5">
    <source>
        <dbReference type="ARBA" id="ARBA00022705"/>
    </source>
</evidence>
<proteinExistence type="inferred from homology"/>
<dbReference type="AlphaFoldDB" id="A0ABC8V151"/>
<evidence type="ECO:0000313" key="11">
    <source>
        <dbReference type="Proteomes" id="UP001642360"/>
    </source>
</evidence>
<keyword evidence="6" id="KW-0239">DNA-directed DNA polymerase</keyword>
<evidence type="ECO:0000256" key="6">
    <source>
        <dbReference type="ARBA" id="ARBA00022932"/>
    </source>
</evidence>
<comment type="similarity">
    <text evidence="1">Belongs to the DNA polymerase type-B family.</text>
</comment>
<evidence type="ECO:0000313" key="10">
    <source>
        <dbReference type="EMBL" id="CAK9187075.1"/>
    </source>
</evidence>
<evidence type="ECO:0000256" key="8">
    <source>
        <dbReference type="ARBA" id="ARBA00049244"/>
    </source>
</evidence>
<evidence type="ECO:0000256" key="7">
    <source>
        <dbReference type="ARBA" id="ARBA00023125"/>
    </source>
</evidence>
<feature type="domain" description="DNA-directed DNA polymerase family B mitochondria/virus" evidence="9">
    <location>
        <begin position="196"/>
        <end position="387"/>
    </location>
</feature>
<dbReference type="InterPro" id="IPR004868">
    <property type="entry name" value="DNA-dir_DNA_pol_B_mt/vir"/>
</dbReference>
<accession>A0ABC8V151</accession>
<dbReference type="SUPFAM" id="SSF56672">
    <property type="entry name" value="DNA/RNA polymerases"/>
    <property type="match status" value="1"/>
</dbReference>
<protein>
    <recommendedName>
        <fullName evidence="2">DNA-directed DNA polymerase</fullName>
        <ecNumber evidence="2">2.7.7.7</ecNumber>
    </recommendedName>
</protein>
<dbReference type="Gene3D" id="3.30.420.10">
    <property type="entry name" value="Ribonuclease H-like superfamily/Ribonuclease H"/>
    <property type="match status" value="1"/>
</dbReference>
<evidence type="ECO:0000259" key="9">
    <source>
        <dbReference type="Pfam" id="PF03175"/>
    </source>
</evidence>
<gene>
    <name evidence="10" type="ORF">ILEXP_LOCUS57584</name>
</gene>
<keyword evidence="11" id="KW-1185">Reference proteome</keyword>
<keyword evidence="3" id="KW-0808">Transferase</keyword>
<evidence type="ECO:0000256" key="1">
    <source>
        <dbReference type="ARBA" id="ARBA00005755"/>
    </source>
</evidence>
<dbReference type="GO" id="GO:0006260">
    <property type="term" value="P:DNA replication"/>
    <property type="evidence" value="ECO:0007669"/>
    <property type="project" value="UniProtKB-KW"/>
</dbReference>
<keyword evidence="5" id="KW-0235">DNA replication</keyword>
<dbReference type="SUPFAM" id="SSF53098">
    <property type="entry name" value="Ribonuclease H-like"/>
    <property type="match status" value="1"/>
</dbReference>
<feature type="domain" description="DNA-directed DNA polymerase family B mitochondria/virus" evidence="9">
    <location>
        <begin position="115"/>
        <end position="186"/>
    </location>
</feature>
<dbReference type="Gene3D" id="1.10.287.690">
    <property type="entry name" value="Helix hairpin bin"/>
    <property type="match status" value="1"/>
</dbReference>
<dbReference type="EC" id="2.7.7.7" evidence="2"/>
<dbReference type="InterPro" id="IPR012337">
    <property type="entry name" value="RNaseH-like_sf"/>
</dbReference>
<name>A0ABC8V151_9AQUA</name>
<dbReference type="Proteomes" id="UP001642360">
    <property type="component" value="Unassembled WGS sequence"/>
</dbReference>
<sequence length="515" mass="59491">MLFDFIERLAVVAARNNVQTVYFHNLGRFDGIILMKYFVHRSTYSIKPLMRNNKLYELVVSRGKKVVFRLKDSINLLSGSLNSLAKTLCPELGSKGSIPIKYEDVDVPALKQYGSELMEYLKQDILLLGGIMHKAQEINWTDYQIDIEDCLTVSALAMKIFRTCYYDPNTFPIHLPGKNEDKFIRRVWKRDLRDQDLDSLYGFIEAYVVCPPTMKKPFLPYKEHERLLFPTGRFIGVYFSEELKYARNLGYKILPLKGYLFEEKASPFGGFVHNHYEKRLEAKKSSHDGLSYVYKILMNSLYGRFGINPESKITEICHKDNIESMYNRCGFHSADPLTDDYLMVHFVSNHPDAPDYEWHPPRISAVQLSAAITAYARIHMYKYISREDCYYTDTDSAFLGSPLPEEEISSTVLGKLKLEHIVQEGYFVAPKSYGLKTKDNVEIVKQKGAAKNYVDFEWFKQLYANPSLKKDVTVESLFNVNLSDLQVEQRESLHQLGINLNNPKGISSLMRIMYG</sequence>
<dbReference type="PANTHER" id="PTHR33568:SF3">
    <property type="entry name" value="DNA-DIRECTED DNA POLYMERASE"/>
    <property type="match status" value="1"/>
</dbReference>
<evidence type="ECO:0000256" key="2">
    <source>
        <dbReference type="ARBA" id="ARBA00012417"/>
    </source>
</evidence>
<keyword evidence="7" id="KW-0238">DNA-binding</keyword>